<comment type="caution">
    <text evidence="8">The sequence shown here is derived from an EMBL/GenBank/DDBJ whole genome shotgun (WGS) entry which is preliminary data.</text>
</comment>
<proteinExistence type="inferred from homology"/>
<dbReference type="Proteomes" id="UP001159042">
    <property type="component" value="Unassembled WGS sequence"/>
</dbReference>
<sequence>MQEVVDDNSTIIVKSVSTGQSECAPSIKLKFGQISFIKTPVVVEPDGKIIDIFPNEARLRDLTYGSPLFIDVTKTQIDENGKEDVHEYPKVPLGTMPIMLRSSYCVSNGLSDRDLIQLGECPYDQGGYFIVNGTEKVLVVQERLATNIVYCFKKNNLVSAEIRSVPEKGAKVPSQIRLKLVKKPDSNEYLIEQLYQ</sequence>
<evidence type="ECO:0000256" key="1">
    <source>
        <dbReference type="ARBA" id="ARBA00006835"/>
    </source>
</evidence>
<feature type="domain" description="RNA polymerase beta subunit protrusion" evidence="7">
    <location>
        <begin position="1"/>
        <end position="149"/>
    </location>
</feature>
<evidence type="ECO:0000313" key="9">
    <source>
        <dbReference type="Proteomes" id="UP001159042"/>
    </source>
</evidence>
<dbReference type="InterPro" id="IPR007644">
    <property type="entry name" value="RNA_pol_bsu_protrusion"/>
</dbReference>
<dbReference type="GO" id="GO:0003899">
    <property type="term" value="F:DNA-directed RNA polymerase activity"/>
    <property type="evidence" value="ECO:0007669"/>
    <property type="project" value="UniProtKB-EC"/>
</dbReference>
<dbReference type="Gene3D" id="3.90.1100.10">
    <property type="match status" value="1"/>
</dbReference>
<evidence type="ECO:0000256" key="2">
    <source>
        <dbReference type="ARBA" id="ARBA00012418"/>
    </source>
</evidence>
<dbReference type="GO" id="GO:0003677">
    <property type="term" value="F:DNA binding"/>
    <property type="evidence" value="ECO:0007669"/>
    <property type="project" value="InterPro"/>
</dbReference>
<evidence type="ECO:0000256" key="6">
    <source>
        <dbReference type="ARBA" id="ARBA00023163"/>
    </source>
</evidence>
<dbReference type="EC" id="2.7.7.6" evidence="2"/>
<dbReference type="GO" id="GO:0006351">
    <property type="term" value="P:DNA-templated transcription"/>
    <property type="evidence" value="ECO:0007669"/>
    <property type="project" value="InterPro"/>
</dbReference>
<evidence type="ECO:0000256" key="5">
    <source>
        <dbReference type="ARBA" id="ARBA00022695"/>
    </source>
</evidence>
<reference evidence="8 9" key="1">
    <citation type="journal article" date="2023" name="Insect Mol. Biol.">
        <title>Genome sequencing provides insights into the evolution of gene families encoding plant cell wall-degrading enzymes in longhorned beetles.</title>
        <authorList>
            <person name="Shin N.R."/>
            <person name="Okamura Y."/>
            <person name="Kirsch R."/>
            <person name="Pauchet Y."/>
        </authorList>
    </citation>
    <scope>NUCLEOTIDE SEQUENCE [LARGE SCALE GENOMIC DNA]</scope>
    <source>
        <strain evidence="8">EAD_L_NR</strain>
    </source>
</reference>
<accession>A0AAV8V8R5</accession>
<dbReference type="PANTHER" id="PTHR20856">
    <property type="entry name" value="DNA-DIRECTED RNA POLYMERASE I SUBUNIT 2"/>
    <property type="match status" value="1"/>
</dbReference>
<dbReference type="GO" id="GO:0032549">
    <property type="term" value="F:ribonucleoside binding"/>
    <property type="evidence" value="ECO:0007669"/>
    <property type="project" value="InterPro"/>
</dbReference>
<keyword evidence="4" id="KW-0808">Transferase</keyword>
<comment type="similarity">
    <text evidence="1">Belongs to the RNA polymerase beta chain family.</text>
</comment>
<evidence type="ECO:0000259" key="7">
    <source>
        <dbReference type="Pfam" id="PF04563"/>
    </source>
</evidence>
<evidence type="ECO:0000256" key="3">
    <source>
        <dbReference type="ARBA" id="ARBA00022478"/>
    </source>
</evidence>
<keyword evidence="3" id="KW-0240">DNA-directed RNA polymerase</keyword>
<evidence type="ECO:0000256" key="4">
    <source>
        <dbReference type="ARBA" id="ARBA00022679"/>
    </source>
</evidence>
<gene>
    <name evidence="8" type="ORF">NQ315_003335</name>
</gene>
<organism evidence="8 9">
    <name type="scientific">Exocentrus adspersus</name>
    <dbReference type="NCBI Taxonomy" id="1586481"/>
    <lineage>
        <taxon>Eukaryota</taxon>
        <taxon>Metazoa</taxon>
        <taxon>Ecdysozoa</taxon>
        <taxon>Arthropoda</taxon>
        <taxon>Hexapoda</taxon>
        <taxon>Insecta</taxon>
        <taxon>Pterygota</taxon>
        <taxon>Neoptera</taxon>
        <taxon>Endopterygota</taxon>
        <taxon>Coleoptera</taxon>
        <taxon>Polyphaga</taxon>
        <taxon>Cucujiformia</taxon>
        <taxon>Chrysomeloidea</taxon>
        <taxon>Cerambycidae</taxon>
        <taxon>Lamiinae</taxon>
        <taxon>Acanthocinini</taxon>
        <taxon>Exocentrus</taxon>
    </lineage>
</organism>
<dbReference type="SUPFAM" id="SSF64484">
    <property type="entry name" value="beta and beta-prime subunits of DNA dependent RNA-polymerase"/>
    <property type="match status" value="1"/>
</dbReference>
<evidence type="ECO:0000313" key="8">
    <source>
        <dbReference type="EMBL" id="KAJ8910607.1"/>
    </source>
</evidence>
<dbReference type="GO" id="GO:0000428">
    <property type="term" value="C:DNA-directed RNA polymerase complex"/>
    <property type="evidence" value="ECO:0007669"/>
    <property type="project" value="UniProtKB-KW"/>
</dbReference>
<keyword evidence="5" id="KW-0548">Nucleotidyltransferase</keyword>
<protein>
    <recommendedName>
        <fullName evidence="2">DNA-directed RNA polymerase</fullName>
        <ecNumber evidence="2">2.7.7.6</ecNumber>
    </recommendedName>
</protein>
<name>A0AAV8V8R5_9CUCU</name>
<dbReference type="InterPro" id="IPR015712">
    <property type="entry name" value="DNA-dir_RNA_pol_su2"/>
</dbReference>
<dbReference type="Pfam" id="PF04563">
    <property type="entry name" value="RNA_pol_Rpb2_1"/>
    <property type="match status" value="1"/>
</dbReference>
<keyword evidence="6" id="KW-0804">Transcription</keyword>
<dbReference type="EMBL" id="JANEYG010000274">
    <property type="protein sequence ID" value="KAJ8910607.1"/>
    <property type="molecule type" value="Genomic_DNA"/>
</dbReference>
<dbReference type="AlphaFoldDB" id="A0AAV8V8R5"/>
<keyword evidence="9" id="KW-1185">Reference proteome</keyword>